<evidence type="ECO:0000313" key="3">
    <source>
        <dbReference type="Proteomes" id="UP001283361"/>
    </source>
</evidence>
<gene>
    <name evidence="2" type="ORF">RRG08_052507</name>
</gene>
<protein>
    <submittedName>
        <fullName evidence="2">Uncharacterized protein</fullName>
    </submittedName>
</protein>
<sequence length="72" mass="7945">MRANSFTEMIYKGKRLASSLHNGYTDWHQDTRSTLRVQRDEVTALPCGSATSTVPSTARSGGKTRHDKSSSD</sequence>
<evidence type="ECO:0000256" key="1">
    <source>
        <dbReference type="SAM" id="MobiDB-lite"/>
    </source>
</evidence>
<organism evidence="2 3">
    <name type="scientific">Elysia crispata</name>
    <name type="common">lettuce slug</name>
    <dbReference type="NCBI Taxonomy" id="231223"/>
    <lineage>
        <taxon>Eukaryota</taxon>
        <taxon>Metazoa</taxon>
        <taxon>Spiralia</taxon>
        <taxon>Lophotrochozoa</taxon>
        <taxon>Mollusca</taxon>
        <taxon>Gastropoda</taxon>
        <taxon>Heterobranchia</taxon>
        <taxon>Euthyneura</taxon>
        <taxon>Panpulmonata</taxon>
        <taxon>Sacoglossa</taxon>
        <taxon>Placobranchoidea</taxon>
        <taxon>Plakobranchidae</taxon>
        <taxon>Elysia</taxon>
    </lineage>
</organism>
<comment type="caution">
    <text evidence="2">The sequence shown here is derived from an EMBL/GenBank/DDBJ whole genome shotgun (WGS) entry which is preliminary data.</text>
</comment>
<accession>A0AAE1DH18</accession>
<feature type="region of interest" description="Disordered" evidence="1">
    <location>
        <begin position="43"/>
        <end position="72"/>
    </location>
</feature>
<proteinExistence type="predicted"/>
<keyword evidence="3" id="KW-1185">Reference proteome</keyword>
<dbReference type="EMBL" id="JAWDGP010003959">
    <property type="protein sequence ID" value="KAK3769168.1"/>
    <property type="molecule type" value="Genomic_DNA"/>
</dbReference>
<reference evidence="2" key="1">
    <citation type="journal article" date="2023" name="G3 (Bethesda)">
        <title>A reference genome for the long-term kleptoplast-retaining sea slug Elysia crispata morphotype clarki.</title>
        <authorList>
            <person name="Eastman K.E."/>
            <person name="Pendleton A.L."/>
            <person name="Shaikh M.A."/>
            <person name="Suttiyut T."/>
            <person name="Ogas R."/>
            <person name="Tomko P."/>
            <person name="Gavelis G."/>
            <person name="Widhalm J.R."/>
            <person name="Wisecaver J.H."/>
        </authorList>
    </citation>
    <scope>NUCLEOTIDE SEQUENCE</scope>
    <source>
        <strain evidence="2">ECLA1</strain>
    </source>
</reference>
<dbReference type="AlphaFoldDB" id="A0AAE1DH18"/>
<dbReference type="Proteomes" id="UP001283361">
    <property type="component" value="Unassembled WGS sequence"/>
</dbReference>
<feature type="compositionally biased region" description="Polar residues" evidence="1">
    <location>
        <begin position="49"/>
        <end position="59"/>
    </location>
</feature>
<name>A0AAE1DH18_9GAST</name>
<evidence type="ECO:0000313" key="2">
    <source>
        <dbReference type="EMBL" id="KAK3769168.1"/>
    </source>
</evidence>